<accession>A0A2D4I0Q9</accession>
<dbReference type="Pfam" id="PF20886">
    <property type="entry name" value="PWP3A-B_C"/>
    <property type="match status" value="1"/>
</dbReference>
<proteinExistence type="predicted"/>
<protein>
    <recommendedName>
        <fullName evidence="2">PWWP domain-containing protein</fullName>
    </recommendedName>
</protein>
<reference evidence="3" key="1">
    <citation type="submission" date="2017-07" db="EMBL/GenBank/DDBJ databases">
        <authorList>
            <person name="Mikheyev A."/>
            <person name="Grau M."/>
        </authorList>
    </citation>
    <scope>NUCLEOTIDE SEQUENCE</scope>
    <source>
        <tissue evidence="3">Venom_gland</tissue>
    </source>
</reference>
<feature type="compositionally biased region" description="Basic and acidic residues" evidence="1">
    <location>
        <begin position="172"/>
        <end position="188"/>
    </location>
</feature>
<reference evidence="3" key="2">
    <citation type="submission" date="2017-11" db="EMBL/GenBank/DDBJ databases">
        <title>Coralsnake Venomics: Analyses of Venom Gland Transcriptomes and Proteomes of Six Brazilian Taxa.</title>
        <authorList>
            <person name="Aird S.D."/>
            <person name="Jorge da Silva N."/>
            <person name="Qiu L."/>
            <person name="Villar-Briones A."/>
            <person name="Aparecida-Saddi V."/>
            <person name="Campos-Telles M.P."/>
            <person name="Grau M."/>
            <person name="Mikheyev A.S."/>
        </authorList>
    </citation>
    <scope>NUCLEOTIDE SEQUENCE</scope>
    <source>
        <tissue evidence="3">Venom_gland</tissue>
    </source>
</reference>
<evidence type="ECO:0000256" key="1">
    <source>
        <dbReference type="SAM" id="MobiDB-lite"/>
    </source>
</evidence>
<name>A0A2D4I0Q9_MICLE</name>
<sequence>MSTPARKDSFHTLSQMSFPQMEVLDNGELLAEITPPKQEKKILPDRTRAARDKANKRIVEFIVKAKGADEHLRSILKSQKQSRWLRKSLKTPQYLILETYLEDDYQQDLVLNYLKKVYREVGAKKLPVKNRDSAKFVLEVLFPEAIIYAISAVDQVDYKTAEEKYINGPPVGKREREEFEKEIQEKKQNCAKKTRSHL</sequence>
<dbReference type="PANTHER" id="PTHR31333">
    <property type="entry name" value="PWWP DOMAIN-CONTAINING DNA REPAIR FACTOR 3 FAMILY MEMBER"/>
    <property type="match status" value="1"/>
</dbReference>
<dbReference type="EMBL" id="IACK01064806">
    <property type="protein sequence ID" value="LAA77797.1"/>
    <property type="molecule type" value="Transcribed_RNA"/>
</dbReference>
<feature type="compositionally biased region" description="Basic residues" evidence="1">
    <location>
        <begin position="189"/>
        <end position="198"/>
    </location>
</feature>
<evidence type="ECO:0000259" key="2">
    <source>
        <dbReference type="Pfam" id="PF20886"/>
    </source>
</evidence>
<dbReference type="InterPro" id="IPR048795">
    <property type="entry name" value="PWP3A_3B_4_C"/>
</dbReference>
<feature type="region of interest" description="Disordered" evidence="1">
    <location>
        <begin position="167"/>
        <end position="198"/>
    </location>
</feature>
<dbReference type="InterPro" id="IPR040263">
    <property type="entry name" value="PWP3A_3B_4"/>
</dbReference>
<feature type="domain" description="PWWP" evidence="2">
    <location>
        <begin position="44"/>
        <end position="183"/>
    </location>
</feature>
<organism evidence="3">
    <name type="scientific">Micrurus lemniscatus lemniscatus</name>
    <dbReference type="NCBI Taxonomy" id="129467"/>
    <lineage>
        <taxon>Eukaryota</taxon>
        <taxon>Metazoa</taxon>
        <taxon>Chordata</taxon>
        <taxon>Craniata</taxon>
        <taxon>Vertebrata</taxon>
        <taxon>Euteleostomi</taxon>
        <taxon>Lepidosauria</taxon>
        <taxon>Squamata</taxon>
        <taxon>Bifurcata</taxon>
        <taxon>Unidentata</taxon>
        <taxon>Episquamata</taxon>
        <taxon>Toxicofera</taxon>
        <taxon>Serpentes</taxon>
        <taxon>Colubroidea</taxon>
        <taxon>Elapidae</taxon>
        <taxon>Elapinae</taxon>
        <taxon>Micrurus</taxon>
    </lineage>
</organism>
<evidence type="ECO:0000313" key="3">
    <source>
        <dbReference type="EMBL" id="LAA77797.1"/>
    </source>
</evidence>
<dbReference type="AlphaFoldDB" id="A0A2D4I0Q9"/>
<dbReference type="PANTHER" id="PTHR31333:SF6">
    <property type="entry name" value="MUM1 LIKE 1"/>
    <property type="match status" value="1"/>
</dbReference>